<organism evidence="1 2">
    <name type="scientific">Streptomyces aureoversilis</name>
    <dbReference type="NCBI Taxonomy" id="67277"/>
    <lineage>
        <taxon>Bacteria</taxon>
        <taxon>Bacillati</taxon>
        <taxon>Actinomycetota</taxon>
        <taxon>Actinomycetes</taxon>
        <taxon>Kitasatosporales</taxon>
        <taxon>Streptomycetaceae</taxon>
        <taxon>Streptomyces</taxon>
    </lineage>
</organism>
<evidence type="ECO:0000313" key="2">
    <source>
        <dbReference type="Proteomes" id="UP001596222"/>
    </source>
</evidence>
<dbReference type="RefSeq" id="WP_382048480.1">
    <property type="nucleotide sequence ID" value="NZ_JBHSKJ010000020.1"/>
</dbReference>
<dbReference type="SUPFAM" id="SSF53474">
    <property type="entry name" value="alpha/beta-Hydrolases"/>
    <property type="match status" value="1"/>
</dbReference>
<comment type="caution">
    <text evidence="1">The sequence shown here is derived from an EMBL/GenBank/DDBJ whole genome shotgun (WGS) entry which is preliminary data.</text>
</comment>
<protein>
    <submittedName>
        <fullName evidence="1">Uncharacterized protein</fullName>
    </submittedName>
</protein>
<name>A0ABW0A4V4_9ACTN</name>
<sequence length="464" mass="47481">MTAEGTPGSRDTGTGPEDAAAARLAAVARELGEAAGAVRAAGLAVTAVATDPALLASLGRSPRRGLRAAQALAHGLTDAAGLGYAPDGGRAGRIARLAGAVAVRRSLAADLAATALRLRIRLCATRHAEYAAQSPVRRLLVAVEAGLPELALRILGERVRVRGAGHTLAALAPALGDVSAWSALTDGNPFNDAAAWHTVTGTAAGAGAGSVPGPRAEARPGLLRSREKAVAEPPDPAFLDGLDDDGGITAHLRNLAALGHGRMLTRHVTGPDGVARCLVLLPGPGFVLPRTASPQELVGAVAGLNRGDSPYTRAVREALLRTVPEGMPVALVGHGHGGVTAGHLARAPEAGTRLWFTHVVAVGSPGGPRCPHDPRTRVVALAEEHDLTPRLGGHSPLPALPPHPGLLEITWADPSYDVPQCHGAEAYAQSLDKTAPEARDRVDELLAPYRGRAGRTVVHRLPAG</sequence>
<evidence type="ECO:0000313" key="1">
    <source>
        <dbReference type="EMBL" id="MFC5148718.1"/>
    </source>
</evidence>
<dbReference type="EMBL" id="JBHSKJ010000020">
    <property type="protein sequence ID" value="MFC5148718.1"/>
    <property type="molecule type" value="Genomic_DNA"/>
</dbReference>
<proteinExistence type="predicted"/>
<dbReference type="Proteomes" id="UP001596222">
    <property type="component" value="Unassembled WGS sequence"/>
</dbReference>
<dbReference type="InterPro" id="IPR029058">
    <property type="entry name" value="AB_hydrolase_fold"/>
</dbReference>
<accession>A0ABW0A4V4</accession>
<keyword evidence="2" id="KW-1185">Reference proteome</keyword>
<gene>
    <name evidence="1" type="ORF">ACFPP6_29030</name>
</gene>
<reference evidence="2" key="1">
    <citation type="journal article" date="2019" name="Int. J. Syst. Evol. Microbiol.">
        <title>The Global Catalogue of Microorganisms (GCM) 10K type strain sequencing project: providing services to taxonomists for standard genome sequencing and annotation.</title>
        <authorList>
            <consortium name="The Broad Institute Genomics Platform"/>
            <consortium name="The Broad Institute Genome Sequencing Center for Infectious Disease"/>
            <person name="Wu L."/>
            <person name="Ma J."/>
        </authorList>
    </citation>
    <scope>NUCLEOTIDE SEQUENCE [LARGE SCALE GENOMIC DNA]</scope>
    <source>
        <strain evidence="2">CGMCC 4.1641</strain>
    </source>
</reference>